<feature type="non-terminal residue" evidence="8">
    <location>
        <position position="1"/>
    </location>
</feature>
<evidence type="ECO:0000259" key="6">
    <source>
        <dbReference type="Pfam" id="PF08159"/>
    </source>
</evidence>
<feature type="region of interest" description="Disordered" evidence="5">
    <location>
        <begin position="240"/>
        <end position="262"/>
    </location>
</feature>
<feature type="compositionally biased region" description="Basic and acidic residues" evidence="5">
    <location>
        <begin position="634"/>
        <end position="643"/>
    </location>
</feature>
<evidence type="ECO:0000259" key="7">
    <source>
        <dbReference type="Pfam" id="PF25121"/>
    </source>
</evidence>
<dbReference type="AlphaFoldDB" id="A0A146KSA4"/>
<feature type="region of interest" description="Disordered" evidence="5">
    <location>
        <begin position="683"/>
        <end position="707"/>
    </location>
</feature>
<evidence type="ECO:0000256" key="3">
    <source>
        <dbReference type="ARBA" id="ARBA00023054"/>
    </source>
</evidence>
<protein>
    <submittedName>
        <fullName evidence="8">ESF1</fullName>
    </submittedName>
</protein>
<feature type="region of interest" description="Disordered" evidence="5">
    <location>
        <begin position="546"/>
        <end position="643"/>
    </location>
</feature>
<feature type="domain" description="NUC153" evidence="6">
    <location>
        <begin position="650"/>
        <end position="676"/>
    </location>
</feature>
<feature type="compositionally biased region" description="Basic and acidic residues" evidence="5">
    <location>
        <begin position="201"/>
        <end position="219"/>
    </location>
</feature>
<feature type="compositionally biased region" description="Basic and acidic residues" evidence="5">
    <location>
        <begin position="607"/>
        <end position="624"/>
    </location>
</feature>
<dbReference type="InterPro" id="IPR012580">
    <property type="entry name" value="NUC153"/>
</dbReference>
<evidence type="ECO:0000313" key="8">
    <source>
        <dbReference type="EMBL" id="JAP99247.1"/>
    </source>
</evidence>
<feature type="compositionally biased region" description="Acidic residues" evidence="5">
    <location>
        <begin position="554"/>
        <end position="564"/>
    </location>
</feature>
<feature type="compositionally biased region" description="Acidic residues" evidence="5">
    <location>
        <begin position="492"/>
        <end position="505"/>
    </location>
</feature>
<dbReference type="GO" id="GO:0005730">
    <property type="term" value="C:nucleolus"/>
    <property type="evidence" value="ECO:0007669"/>
    <property type="project" value="UniProtKB-SubCell"/>
</dbReference>
<dbReference type="InterPro" id="IPR039754">
    <property type="entry name" value="Esf1"/>
</dbReference>
<feature type="compositionally biased region" description="Basic and acidic residues" evidence="5">
    <location>
        <begin position="683"/>
        <end position="695"/>
    </location>
</feature>
<sequence length="727" mass="83283">LISLFRYLLVLISPSLVLLLSVLYRSFQAGTKMDDPLKDKRFSHVVSDPRFRKLPRSERKVKIDHRFKAMFTDDKFKLKYAVDKRGRPVEQTQADNLKKYYELTSGSEEGSDDEEAEESNEEADEESQEIQDNSGDDNDDDSGDEIQNSTEEITDQLKPEVISKSVEKENHAKVEDERENELESNSAHQPFTSEVTSTKSAKKDQLKERSKMVDSVHKGRMKEVVSERLKDLTVDYARGIGTLGSDESSSDESTSEDSEEEEIFHPWGELANDAEHTEDATARLAACNLDWDRITAKDLFVLFTSFLPPEGFIKEVTIYPSEYGLQRMKEEELKGPKELFEDPKFKKFDDDDFTDKHAEGSQYCMEKLREYQLNRLRYYYAVITFNSPETANKIYTECDGIEYESSATKMDLRFIPDDMDFDVEPKESCTSMPDITKYKPRLFVNSALQQGTVRLTWDETDLNRVEFTKKLAGGEKINDDDLQAYIAASSDSSEDDKSEIENEDDVVSKSDIADNPIEKYKALLSSVTSNKKHKSNVDMEVSWGIGLGEKESESEPEDSDAGETNDEKMHKGKQKNKNKVPRKSNVTDDDDKNAELQLLLADDANEEQSKAHFNFKDIQKEESRKKKKRKHQKNIKEETSEDKFEIDVKDSRFSALYTSHHFNIDPADPRFVRTEAAEKIIQEKQKRRKLNESDKSTVIPAKSEKHNKMNAELASLVKSIKGKQSGS</sequence>
<accession>A0A146KSA4</accession>
<comment type="subcellular location">
    <subcellularLocation>
        <location evidence="1">Nucleus</location>
        <location evidence="1">Nucleolus</location>
    </subcellularLocation>
</comment>
<dbReference type="GO" id="GO:0006364">
    <property type="term" value="P:rRNA processing"/>
    <property type="evidence" value="ECO:0007669"/>
    <property type="project" value="InterPro"/>
</dbReference>
<dbReference type="Pfam" id="PF25121">
    <property type="entry name" value="RRM_ESF1"/>
    <property type="match status" value="1"/>
</dbReference>
<feature type="compositionally biased region" description="Basic and acidic residues" evidence="5">
    <location>
        <begin position="165"/>
        <end position="176"/>
    </location>
</feature>
<gene>
    <name evidence="8" type="primary">Esf1</name>
    <name evidence="8" type="ORF">g.71529</name>
</gene>
<feature type="compositionally biased region" description="Basic residues" evidence="5">
    <location>
        <begin position="570"/>
        <end position="582"/>
    </location>
</feature>
<comment type="similarity">
    <text evidence="2">Belongs to the ESF1 family.</text>
</comment>
<name>A0A146KSA4_LYGHE</name>
<feature type="domain" description="ESF1 RRM" evidence="7">
    <location>
        <begin position="281"/>
        <end position="430"/>
    </location>
</feature>
<dbReference type="PANTHER" id="PTHR12202:SF0">
    <property type="entry name" value="ESF1 HOMOLOG"/>
    <property type="match status" value="1"/>
</dbReference>
<dbReference type="PANTHER" id="PTHR12202">
    <property type="entry name" value="ESF1 HOMOLOG"/>
    <property type="match status" value="1"/>
</dbReference>
<evidence type="ECO:0000256" key="2">
    <source>
        <dbReference type="ARBA" id="ARBA00009087"/>
    </source>
</evidence>
<dbReference type="GO" id="GO:0003723">
    <property type="term" value="F:RNA binding"/>
    <property type="evidence" value="ECO:0007669"/>
    <property type="project" value="TreeGrafter"/>
</dbReference>
<feature type="compositionally biased region" description="Polar residues" evidence="5">
    <location>
        <begin position="183"/>
        <end position="199"/>
    </location>
</feature>
<feature type="compositionally biased region" description="Acidic residues" evidence="5">
    <location>
        <begin position="248"/>
        <end position="262"/>
    </location>
</feature>
<organism evidence="8">
    <name type="scientific">Lygus hesperus</name>
    <name type="common">Western plant bug</name>
    <dbReference type="NCBI Taxonomy" id="30085"/>
    <lineage>
        <taxon>Eukaryota</taxon>
        <taxon>Metazoa</taxon>
        <taxon>Ecdysozoa</taxon>
        <taxon>Arthropoda</taxon>
        <taxon>Hexapoda</taxon>
        <taxon>Insecta</taxon>
        <taxon>Pterygota</taxon>
        <taxon>Neoptera</taxon>
        <taxon>Paraneoptera</taxon>
        <taxon>Hemiptera</taxon>
        <taxon>Heteroptera</taxon>
        <taxon>Panheteroptera</taxon>
        <taxon>Cimicomorpha</taxon>
        <taxon>Miridae</taxon>
        <taxon>Mirini</taxon>
        <taxon>Lygus</taxon>
    </lineage>
</organism>
<evidence type="ECO:0000256" key="4">
    <source>
        <dbReference type="ARBA" id="ARBA00023242"/>
    </source>
</evidence>
<keyword evidence="3" id="KW-0175">Coiled coil</keyword>
<evidence type="ECO:0000256" key="1">
    <source>
        <dbReference type="ARBA" id="ARBA00004604"/>
    </source>
</evidence>
<feature type="compositionally biased region" description="Acidic residues" evidence="5">
    <location>
        <begin position="109"/>
        <end position="144"/>
    </location>
</feature>
<evidence type="ECO:0000256" key="5">
    <source>
        <dbReference type="SAM" id="MobiDB-lite"/>
    </source>
</evidence>
<feature type="region of interest" description="Disordered" evidence="5">
    <location>
        <begin position="489"/>
        <end position="512"/>
    </location>
</feature>
<reference evidence="8" key="1">
    <citation type="journal article" date="2016" name="Gigascience">
        <title>De novo construction of an expanded transcriptome assembly for the western tarnished plant bug, Lygus hesperus.</title>
        <authorList>
            <person name="Tassone E.E."/>
            <person name="Geib S.M."/>
            <person name="Hall B."/>
            <person name="Fabrick J.A."/>
            <person name="Brent C.S."/>
            <person name="Hull J.J."/>
        </authorList>
    </citation>
    <scope>NUCLEOTIDE SEQUENCE</scope>
</reference>
<dbReference type="Pfam" id="PF08159">
    <property type="entry name" value="NUC153"/>
    <property type="match status" value="1"/>
</dbReference>
<keyword evidence="4" id="KW-0539">Nucleus</keyword>
<feature type="region of interest" description="Disordered" evidence="5">
    <location>
        <begin position="87"/>
        <end position="219"/>
    </location>
</feature>
<proteinExistence type="inferred from homology"/>
<dbReference type="InterPro" id="IPR056750">
    <property type="entry name" value="RRM_ESF1"/>
</dbReference>
<dbReference type="EMBL" id="GDHC01019381">
    <property type="protein sequence ID" value="JAP99247.1"/>
    <property type="molecule type" value="Transcribed_RNA"/>
</dbReference>